<feature type="transmembrane region" description="Helical" evidence="1">
    <location>
        <begin position="121"/>
        <end position="140"/>
    </location>
</feature>
<dbReference type="KEGG" id="fsy:FsymDg_2754"/>
<proteinExistence type="predicted"/>
<feature type="transmembrane region" description="Helical" evidence="1">
    <location>
        <begin position="12"/>
        <end position="34"/>
    </location>
</feature>
<dbReference type="HOGENOM" id="CLU_1486987_0_0_11"/>
<feature type="transmembrane region" description="Helical" evidence="1">
    <location>
        <begin position="88"/>
        <end position="109"/>
    </location>
</feature>
<evidence type="ECO:0000313" key="3">
    <source>
        <dbReference type="Proteomes" id="UP000001549"/>
    </source>
</evidence>
<dbReference type="AlphaFoldDB" id="F8B4W9"/>
<keyword evidence="3" id="KW-1185">Reference proteome</keyword>
<feature type="transmembrane region" description="Helical" evidence="1">
    <location>
        <begin position="152"/>
        <end position="172"/>
    </location>
</feature>
<keyword evidence="1" id="KW-0812">Transmembrane</keyword>
<dbReference type="Proteomes" id="UP000001549">
    <property type="component" value="Chromosome"/>
</dbReference>
<evidence type="ECO:0000256" key="1">
    <source>
        <dbReference type="SAM" id="Phobius"/>
    </source>
</evidence>
<keyword evidence="1" id="KW-0472">Membrane</keyword>
<protein>
    <submittedName>
        <fullName evidence="2">Uncharacterized protein</fullName>
    </submittedName>
</protein>
<name>F8B4W9_9ACTN</name>
<reference evidence="2 3" key="1">
    <citation type="submission" date="2011-05" db="EMBL/GenBank/DDBJ databases">
        <title>Complete sequence of chromosome of Frankia symbiont of Datisca glomerata.</title>
        <authorList>
            <consortium name="US DOE Joint Genome Institute"/>
            <person name="Lucas S."/>
            <person name="Han J."/>
            <person name="Lapidus A."/>
            <person name="Cheng J.-F."/>
            <person name="Goodwin L."/>
            <person name="Pitluck S."/>
            <person name="Peters L."/>
            <person name="Mikhailova N."/>
            <person name="Chertkov O."/>
            <person name="Teshima H."/>
            <person name="Han C."/>
            <person name="Tapia R."/>
            <person name="Land M."/>
            <person name="Hauser L."/>
            <person name="Kyrpides N."/>
            <person name="Ivanova N."/>
            <person name="Pagani I."/>
            <person name="Berry A."/>
            <person name="Pawlowski K."/>
            <person name="Persson T."/>
            <person name="Vanden Heuvel B."/>
            <person name="Benson D."/>
            <person name="Woyke T."/>
        </authorList>
    </citation>
    <scope>NUCLEOTIDE SEQUENCE [LARGE SCALE GENOMIC DNA]</scope>
    <source>
        <strain evidence="3">4085684</strain>
    </source>
</reference>
<keyword evidence="1" id="KW-1133">Transmembrane helix</keyword>
<dbReference type="eggNOG" id="ENOG5031UNS">
    <property type="taxonomic scope" value="Bacteria"/>
</dbReference>
<sequence>MVSRLNGASWPPFTAFSLVLGTGWTWAGLAYFLGRSCAASALRASVAALLGLVAAVVAYSLSDLSRGVYRTVDETDPLLATYTDWRGFVTTTGFWVVVAVVVAPVLGIAGRSGRGWQTRAVISKLLIPILALTEMTRRLATEAGFQPSPVAVYTWGVVEGCSLLVVIVILGIRATRTLQRR</sequence>
<organism evidence="2 3">
    <name type="scientific">Candidatus Protofrankia datiscae</name>
    <dbReference type="NCBI Taxonomy" id="2716812"/>
    <lineage>
        <taxon>Bacteria</taxon>
        <taxon>Bacillati</taxon>
        <taxon>Actinomycetota</taxon>
        <taxon>Actinomycetes</taxon>
        <taxon>Frankiales</taxon>
        <taxon>Frankiaceae</taxon>
        <taxon>Protofrankia</taxon>
    </lineage>
</organism>
<feature type="transmembrane region" description="Helical" evidence="1">
    <location>
        <begin position="41"/>
        <end position="61"/>
    </location>
</feature>
<dbReference type="EMBL" id="CP002801">
    <property type="protein sequence ID" value="AEH10092.1"/>
    <property type="molecule type" value="Genomic_DNA"/>
</dbReference>
<evidence type="ECO:0000313" key="2">
    <source>
        <dbReference type="EMBL" id="AEH10092.1"/>
    </source>
</evidence>
<gene>
    <name evidence="2" type="ordered locus">FsymDg_2754</name>
</gene>
<accession>F8B4W9</accession>
<dbReference type="STRING" id="656024.FsymDg_2754"/>